<accession>A0AAD7H2K0</accession>
<proteinExistence type="predicted"/>
<reference evidence="1" key="1">
    <citation type="submission" date="2023-03" db="EMBL/GenBank/DDBJ databases">
        <title>Massive genome expansion in bonnet fungi (Mycena s.s.) driven by repeated elements and novel gene families across ecological guilds.</title>
        <authorList>
            <consortium name="Lawrence Berkeley National Laboratory"/>
            <person name="Harder C.B."/>
            <person name="Miyauchi S."/>
            <person name="Viragh M."/>
            <person name="Kuo A."/>
            <person name="Thoen E."/>
            <person name="Andreopoulos B."/>
            <person name="Lu D."/>
            <person name="Skrede I."/>
            <person name="Drula E."/>
            <person name="Henrissat B."/>
            <person name="Morin E."/>
            <person name="Kohler A."/>
            <person name="Barry K."/>
            <person name="LaButti K."/>
            <person name="Morin E."/>
            <person name="Salamov A."/>
            <person name="Lipzen A."/>
            <person name="Mereny Z."/>
            <person name="Hegedus B."/>
            <person name="Baldrian P."/>
            <person name="Stursova M."/>
            <person name="Weitz H."/>
            <person name="Taylor A."/>
            <person name="Grigoriev I.V."/>
            <person name="Nagy L.G."/>
            <person name="Martin F."/>
            <person name="Kauserud H."/>
        </authorList>
    </citation>
    <scope>NUCLEOTIDE SEQUENCE</scope>
    <source>
        <strain evidence="1">CBHHK067</strain>
    </source>
</reference>
<keyword evidence="2" id="KW-1185">Reference proteome</keyword>
<organism evidence="1 2">
    <name type="scientific">Mycena rosella</name>
    <name type="common">Pink bonnet</name>
    <name type="synonym">Agaricus rosellus</name>
    <dbReference type="NCBI Taxonomy" id="1033263"/>
    <lineage>
        <taxon>Eukaryota</taxon>
        <taxon>Fungi</taxon>
        <taxon>Dikarya</taxon>
        <taxon>Basidiomycota</taxon>
        <taxon>Agaricomycotina</taxon>
        <taxon>Agaricomycetes</taxon>
        <taxon>Agaricomycetidae</taxon>
        <taxon>Agaricales</taxon>
        <taxon>Marasmiineae</taxon>
        <taxon>Mycenaceae</taxon>
        <taxon>Mycena</taxon>
    </lineage>
</organism>
<dbReference type="Proteomes" id="UP001221757">
    <property type="component" value="Unassembled WGS sequence"/>
</dbReference>
<comment type="caution">
    <text evidence="1">The sequence shown here is derived from an EMBL/GenBank/DDBJ whole genome shotgun (WGS) entry which is preliminary data.</text>
</comment>
<dbReference type="AlphaFoldDB" id="A0AAD7H2K0"/>
<evidence type="ECO:0000313" key="2">
    <source>
        <dbReference type="Proteomes" id="UP001221757"/>
    </source>
</evidence>
<evidence type="ECO:0000313" key="1">
    <source>
        <dbReference type="EMBL" id="KAJ7710712.1"/>
    </source>
</evidence>
<sequence>MLSGQVLDSLAVQVETDMKSRVVGKLGTGQCDGWKSHTKASIITTLVTVERKVYIIAAHNVSPETKLADNLLAIVLADMCKESVL</sequence>
<name>A0AAD7H2K0_MYCRO</name>
<protein>
    <submittedName>
        <fullName evidence="1">Uncharacterized protein</fullName>
    </submittedName>
</protein>
<gene>
    <name evidence="1" type="ORF">B0H17DRAFT_914555</name>
</gene>
<dbReference type="EMBL" id="JARKIE010000001">
    <property type="protein sequence ID" value="KAJ7710712.1"/>
    <property type="molecule type" value="Genomic_DNA"/>
</dbReference>